<reference evidence="3" key="2">
    <citation type="journal article" date="2022" name="Microbiol. Resour. Announc.">
        <title>Metagenome Sequencing to Explore Phylogenomics of Terrestrial Cyanobacteria.</title>
        <authorList>
            <person name="Ward R.D."/>
            <person name="Stajich J.E."/>
            <person name="Johansen J.R."/>
            <person name="Huntemann M."/>
            <person name="Clum A."/>
            <person name="Foster B."/>
            <person name="Foster B."/>
            <person name="Roux S."/>
            <person name="Palaniappan K."/>
            <person name="Varghese N."/>
            <person name="Mukherjee S."/>
            <person name="Reddy T.B.K."/>
            <person name="Daum C."/>
            <person name="Copeland A."/>
            <person name="Chen I.A."/>
            <person name="Ivanova N.N."/>
            <person name="Kyrpides N.C."/>
            <person name="Shapiro N."/>
            <person name="Eloe-Fadrosh E.A."/>
            <person name="Pietrasiak N."/>
        </authorList>
    </citation>
    <scope>NUCLEOTIDE SEQUENCE</scope>
    <source>
        <strain evidence="3">GSE-TBD4-15B</strain>
    </source>
</reference>
<organism evidence="3 4">
    <name type="scientific">Pegethrix bostrychoides GSE-TBD4-15B</name>
    <dbReference type="NCBI Taxonomy" id="2839662"/>
    <lineage>
        <taxon>Bacteria</taxon>
        <taxon>Bacillati</taxon>
        <taxon>Cyanobacteriota</taxon>
        <taxon>Cyanophyceae</taxon>
        <taxon>Oculatellales</taxon>
        <taxon>Oculatellaceae</taxon>
        <taxon>Pegethrix</taxon>
    </lineage>
</organism>
<reference evidence="3" key="1">
    <citation type="submission" date="2021-05" db="EMBL/GenBank/DDBJ databases">
        <authorList>
            <person name="Pietrasiak N."/>
            <person name="Ward R."/>
            <person name="Stajich J.E."/>
            <person name="Kurbessoian T."/>
        </authorList>
    </citation>
    <scope>NUCLEOTIDE SEQUENCE</scope>
    <source>
        <strain evidence="3">GSE-TBD4-15B</strain>
    </source>
</reference>
<keyword evidence="2" id="KW-1133">Transmembrane helix</keyword>
<keyword evidence="2" id="KW-0812">Transmembrane</keyword>
<dbReference type="EMBL" id="JAHHHV010000086">
    <property type="protein sequence ID" value="MBW4468287.1"/>
    <property type="molecule type" value="Genomic_DNA"/>
</dbReference>
<dbReference type="Proteomes" id="UP000707356">
    <property type="component" value="Unassembled WGS sequence"/>
</dbReference>
<dbReference type="InterPro" id="IPR021435">
    <property type="entry name" value="DUF3084"/>
</dbReference>
<evidence type="ECO:0000313" key="3">
    <source>
        <dbReference type="EMBL" id="MBW4468287.1"/>
    </source>
</evidence>
<evidence type="ECO:0000256" key="1">
    <source>
        <dbReference type="SAM" id="MobiDB-lite"/>
    </source>
</evidence>
<dbReference type="Pfam" id="PF11283">
    <property type="entry name" value="DUF3084"/>
    <property type="match status" value="1"/>
</dbReference>
<evidence type="ECO:0000256" key="2">
    <source>
        <dbReference type="SAM" id="Phobius"/>
    </source>
</evidence>
<feature type="compositionally biased region" description="Polar residues" evidence="1">
    <location>
        <begin position="104"/>
        <end position="117"/>
    </location>
</feature>
<evidence type="ECO:0000313" key="4">
    <source>
        <dbReference type="Proteomes" id="UP000707356"/>
    </source>
</evidence>
<comment type="caution">
    <text evidence="3">The sequence shown here is derived from an EMBL/GenBank/DDBJ whole genome shotgun (WGS) entry which is preliminary data.</text>
</comment>
<sequence>MTTGLVLIVAALVLGGVIATVGDRLGTRVGKARLSLFNLRPRQTATLITIMTGIVISASTFGLLFAVSDQLRTGVFELNRIQDNLEEARSELRETAAKKEQVETRLQSARKQQNTAQRRLEQTNRSLREAVTEQAQTQAQLKSTEQRLNASQTQFQQAQQLLASVSGQAARLRSEIQALQSDRQTLIQQRNEVRGQIAQRDQEIAQRDLAIRNREAQLKDLETQIAFLDQQKVSLEREYEDLRRGNVTLFRNQTLAWGVLRVERPDAAPQAISQLLQRANQLVAQIIKPGTSRSDQQVIRITTSQVEQLASQITSGQDYVVRVMSAGNYVVGEPCVLAGEACVDVVATAAPNEVVFQQGEVVAATTVNPSVMQEEKLNERILLLIAAAQFRCRQAGILDDTVTIAGNQRQVILDFIAQVQQSANSLEVKAVAAEDAYIAGAQLKLVAIQNDQLLFGTR</sequence>
<dbReference type="Gene3D" id="1.10.287.1490">
    <property type="match status" value="1"/>
</dbReference>
<name>A0A951U8A3_9CYAN</name>
<feature type="transmembrane region" description="Helical" evidence="2">
    <location>
        <begin position="43"/>
        <end position="67"/>
    </location>
</feature>
<accession>A0A951U8A3</accession>
<feature type="region of interest" description="Disordered" evidence="1">
    <location>
        <begin position="98"/>
        <end position="121"/>
    </location>
</feature>
<keyword evidence="2" id="KW-0472">Membrane</keyword>
<protein>
    <submittedName>
        <fullName evidence="3">DUF3084 domain-containing protein</fullName>
    </submittedName>
</protein>
<gene>
    <name evidence="3" type="ORF">KME07_22905</name>
</gene>
<dbReference type="AlphaFoldDB" id="A0A951U8A3"/>
<proteinExistence type="predicted"/>